<dbReference type="Gene3D" id="1.10.260.40">
    <property type="entry name" value="lambda repressor-like DNA-binding domains"/>
    <property type="match status" value="1"/>
</dbReference>
<dbReference type="InterPro" id="IPR000843">
    <property type="entry name" value="HTH_LacI"/>
</dbReference>
<feature type="domain" description="HTH lacI-type" evidence="4">
    <location>
        <begin position="4"/>
        <end position="59"/>
    </location>
</feature>
<dbReference type="SUPFAM" id="SSF53822">
    <property type="entry name" value="Periplasmic binding protein-like I"/>
    <property type="match status" value="1"/>
</dbReference>
<dbReference type="AlphaFoldDB" id="A0A4Z0JCZ3"/>
<dbReference type="Pfam" id="PF00532">
    <property type="entry name" value="Peripla_BP_1"/>
    <property type="match status" value="1"/>
</dbReference>
<name>A0A4Z0JCZ3_9LACO</name>
<comment type="caution">
    <text evidence="5">The sequence shown here is derived from an EMBL/GenBank/DDBJ whole genome shotgun (WGS) entry which is preliminary data.</text>
</comment>
<dbReference type="GO" id="GO:0003700">
    <property type="term" value="F:DNA-binding transcription factor activity"/>
    <property type="evidence" value="ECO:0007669"/>
    <property type="project" value="TreeGrafter"/>
</dbReference>
<dbReference type="Proteomes" id="UP000297348">
    <property type="component" value="Unassembled WGS sequence"/>
</dbReference>
<evidence type="ECO:0000259" key="4">
    <source>
        <dbReference type="PROSITE" id="PS50932"/>
    </source>
</evidence>
<evidence type="ECO:0000313" key="5">
    <source>
        <dbReference type="EMBL" id="TGD20067.1"/>
    </source>
</evidence>
<dbReference type="InterPro" id="IPR028082">
    <property type="entry name" value="Peripla_BP_I"/>
</dbReference>
<keyword evidence="2 5" id="KW-0238">DNA-binding</keyword>
<dbReference type="GO" id="GO:0000976">
    <property type="term" value="F:transcription cis-regulatory region binding"/>
    <property type="evidence" value="ECO:0007669"/>
    <property type="project" value="TreeGrafter"/>
</dbReference>
<keyword evidence="6" id="KW-1185">Reference proteome</keyword>
<dbReference type="Pfam" id="PF00356">
    <property type="entry name" value="LacI"/>
    <property type="match status" value="1"/>
</dbReference>
<dbReference type="RefSeq" id="WP_135367207.1">
    <property type="nucleotide sequence ID" value="NZ_RKLX01000002.1"/>
</dbReference>
<dbReference type="InterPro" id="IPR010982">
    <property type="entry name" value="Lambda_DNA-bd_dom_sf"/>
</dbReference>
<accession>A0A4Z0JCZ3</accession>
<reference evidence="5 6" key="1">
    <citation type="submission" date="2018-10" db="EMBL/GenBank/DDBJ databases">
        <title>Lactobacillus sp. R7 and Lactobacillus sp. R19 isolated from fermented mustard green product of Taiwan.</title>
        <authorList>
            <person name="Lin S.-T."/>
        </authorList>
    </citation>
    <scope>NUCLEOTIDE SEQUENCE [LARGE SCALE GENOMIC DNA]</scope>
    <source>
        <strain evidence="5 6">BCRC 81129</strain>
    </source>
</reference>
<dbReference type="CDD" id="cd01392">
    <property type="entry name" value="HTH_LacI"/>
    <property type="match status" value="1"/>
</dbReference>
<evidence type="ECO:0000256" key="1">
    <source>
        <dbReference type="ARBA" id="ARBA00023015"/>
    </source>
</evidence>
<dbReference type="SMART" id="SM00354">
    <property type="entry name" value="HTH_LACI"/>
    <property type="match status" value="1"/>
</dbReference>
<keyword evidence="3" id="KW-0804">Transcription</keyword>
<dbReference type="Gene3D" id="3.40.50.2300">
    <property type="match status" value="2"/>
</dbReference>
<dbReference type="InterPro" id="IPR001761">
    <property type="entry name" value="Peripla_BP/Lac1_sug-bd_dom"/>
</dbReference>
<dbReference type="PANTHER" id="PTHR30146:SF109">
    <property type="entry name" value="HTH-TYPE TRANSCRIPTIONAL REGULATOR GALS"/>
    <property type="match status" value="1"/>
</dbReference>
<evidence type="ECO:0000313" key="6">
    <source>
        <dbReference type="Proteomes" id="UP000297348"/>
    </source>
</evidence>
<dbReference type="PRINTS" id="PR00036">
    <property type="entry name" value="HTHLACI"/>
</dbReference>
<dbReference type="PROSITE" id="PS00356">
    <property type="entry name" value="HTH_LACI_1"/>
    <property type="match status" value="1"/>
</dbReference>
<sequence length="332" mass="36640">MKNVTIADVAKAAGVSVTTVSRFINGNYKKMSDTTKRRVQQTITELHYAPKASARKMRQDFSQMIGVVVGDISNVFSSLLFKGIYDVLQPAGYDVLLMNSNNSLAAEQNELTRLFTQQVDGLILQPNAETFTPYQRIRDAQLPLVLVDRETVDQPQGVTAIVSSNFDASYQLAIRLANQGYQNIITVSRTLAEISAQSKRIAGFTAGAIQSQQTMVNLETAHHHRDWLQQQLQAKLATATGKTAVISLMGPVLFDLLAVCQSLHLTFPNDIGLVSFDDWTWSQYVNDGIFLLQQQPELMGHVAAEKLLQQIQKAPASATTYIPVRTIGKPSL</sequence>
<dbReference type="PANTHER" id="PTHR30146">
    <property type="entry name" value="LACI-RELATED TRANSCRIPTIONAL REPRESSOR"/>
    <property type="match status" value="1"/>
</dbReference>
<dbReference type="EMBL" id="RKLX01000002">
    <property type="protein sequence ID" value="TGD20067.1"/>
    <property type="molecule type" value="Genomic_DNA"/>
</dbReference>
<dbReference type="SUPFAM" id="SSF47413">
    <property type="entry name" value="lambda repressor-like DNA-binding domains"/>
    <property type="match status" value="1"/>
</dbReference>
<dbReference type="OrthoDB" id="1639518at2"/>
<evidence type="ECO:0000256" key="3">
    <source>
        <dbReference type="ARBA" id="ARBA00023163"/>
    </source>
</evidence>
<keyword evidence="1" id="KW-0805">Transcription regulation</keyword>
<dbReference type="PROSITE" id="PS50932">
    <property type="entry name" value="HTH_LACI_2"/>
    <property type="match status" value="1"/>
</dbReference>
<gene>
    <name evidence="5" type="ORF">EGT51_02425</name>
</gene>
<evidence type="ECO:0000256" key="2">
    <source>
        <dbReference type="ARBA" id="ARBA00023125"/>
    </source>
</evidence>
<protein>
    <submittedName>
        <fullName evidence="5">LacI family DNA-binding transcriptional regulator</fullName>
    </submittedName>
</protein>
<organism evidence="5 6">
    <name type="scientific">Levilactobacillus suantsaiihabitans</name>
    <dbReference type="NCBI Taxonomy" id="2487722"/>
    <lineage>
        <taxon>Bacteria</taxon>
        <taxon>Bacillati</taxon>
        <taxon>Bacillota</taxon>
        <taxon>Bacilli</taxon>
        <taxon>Lactobacillales</taxon>
        <taxon>Lactobacillaceae</taxon>
        <taxon>Levilactobacillus</taxon>
    </lineage>
</organism>
<proteinExistence type="predicted"/>